<gene>
    <name evidence="2" type="ORF">HMPREF9333_00122</name>
</gene>
<reference evidence="2 3" key="1">
    <citation type="submission" date="2011-08" db="EMBL/GenBank/DDBJ databases">
        <title>The Genome Sequence of Johnsonella ignava ATCC 51276.</title>
        <authorList>
            <consortium name="The Broad Institute Genome Sequencing Platform"/>
            <person name="Earl A."/>
            <person name="Ward D."/>
            <person name="Feldgarden M."/>
            <person name="Gevers D."/>
            <person name="Izard J."/>
            <person name="Blanton J.M."/>
            <person name="Baranova O.V."/>
            <person name="Dewhirst F.E."/>
            <person name="Young S.K."/>
            <person name="Zeng Q."/>
            <person name="Gargeya S."/>
            <person name="Fitzgerald M."/>
            <person name="Haas B."/>
            <person name="Abouelleil A."/>
            <person name="Alvarado L."/>
            <person name="Arachchi H.M."/>
            <person name="Berlin A."/>
            <person name="Brown A."/>
            <person name="Chapman S.B."/>
            <person name="Chen Z."/>
            <person name="Dunbar C."/>
            <person name="Freedman E."/>
            <person name="Gearin G."/>
            <person name="Gellesch M."/>
            <person name="Goldberg J."/>
            <person name="Griggs A."/>
            <person name="Gujja S."/>
            <person name="Heiman D."/>
            <person name="Howarth C."/>
            <person name="Larson L."/>
            <person name="Lui A."/>
            <person name="MacDonald P.J.P."/>
            <person name="Montmayeur A."/>
            <person name="Murphy C."/>
            <person name="Neiman D."/>
            <person name="Pearson M."/>
            <person name="Priest M."/>
            <person name="Roberts A."/>
            <person name="Saif S."/>
            <person name="Shea T."/>
            <person name="Shenoy N."/>
            <person name="Sisk P."/>
            <person name="Stolte C."/>
            <person name="Sykes S."/>
            <person name="Wortman J."/>
            <person name="Nusbaum C."/>
            <person name="Birren B."/>
        </authorList>
    </citation>
    <scope>NUCLEOTIDE SEQUENCE [LARGE SCALE GENOMIC DNA]</scope>
    <source>
        <strain evidence="2 3">ATCC 51276</strain>
    </source>
</reference>
<dbReference type="InterPro" id="IPR049576">
    <property type="entry name" value="HDC-like"/>
</dbReference>
<name>G5GEY4_9FIRM</name>
<proteinExistence type="predicted"/>
<comment type="caution">
    <text evidence="2">The sequence shown here is derived from an EMBL/GenBank/DDBJ whole genome shotgun (WGS) entry which is preliminary data.</text>
</comment>
<dbReference type="RefSeq" id="WP_005539059.1">
    <property type="nucleotide sequence ID" value="NZ_JH378829.1"/>
</dbReference>
<keyword evidence="3" id="KW-1185">Reference proteome</keyword>
<sequence>MKMDLITAVLCILAAMVAGEIVSMKTKAFVPSVFVTAVLFLIGYWTFFPQDIVSTAAFGQPFAGLAMYFLITHMGSLMNIKELLSQWKTVIISIAGVFGILVALLTVGRAVLGYDTVVVGAPPLTGGIVAAVLMQEAAREKGLEMLSVLAILVYVAQGFVGYPITAILLKKEGKDLLKKYTGTGDKKISGKNSEEKYTEKRLLPQMPKQYNTTYMMLLKLAFTAFLAAKCAEIFNNLLKSMKAGFSIHALVFCLIFGVIFAEIGFLDRKVLNKSESFGLTILALMAFIFDGLKNATPQMLLQVAGPLFGVIFIGVIGLVIFSVISGKLLKESIPMSISIAMNALYGFPPNFVLTEEAIRSLTDDEDEKEYLTQIMMPKMLVGGFTSVTIASVIIGGVFAGMLK</sequence>
<dbReference type="PATRIC" id="fig|679200.3.peg.132"/>
<accession>G5GEY4</accession>
<dbReference type="CDD" id="cd21416">
    <property type="entry name" value="HDC_protein"/>
    <property type="match status" value="1"/>
</dbReference>
<keyword evidence="1" id="KW-1133">Transmembrane helix</keyword>
<dbReference type="eggNOG" id="COG0786">
    <property type="taxonomic scope" value="Bacteria"/>
</dbReference>
<evidence type="ECO:0008006" key="4">
    <source>
        <dbReference type="Google" id="ProtNLM"/>
    </source>
</evidence>
<feature type="transmembrane region" description="Helical" evidence="1">
    <location>
        <begin position="380"/>
        <end position="402"/>
    </location>
</feature>
<dbReference type="EMBL" id="ACZL01000003">
    <property type="protein sequence ID" value="EHI56675.1"/>
    <property type="molecule type" value="Genomic_DNA"/>
</dbReference>
<evidence type="ECO:0000313" key="2">
    <source>
        <dbReference type="EMBL" id="EHI56675.1"/>
    </source>
</evidence>
<keyword evidence="1" id="KW-0472">Membrane</keyword>
<dbReference type="HOGENOM" id="CLU_056517_1_0_9"/>
<feature type="transmembrane region" description="Helical" evidence="1">
    <location>
        <begin position="307"/>
        <end position="329"/>
    </location>
</feature>
<feature type="transmembrane region" description="Helical" evidence="1">
    <location>
        <begin position="55"/>
        <end position="75"/>
    </location>
</feature>
<feature type="transmembrane region" description="Helical" evidence="1">
    <location>
        <begin position="216"/>
        <end position="234"/>
    </location>
</feature>
<feature type="transmembrane region" description="Helical" evidence="1">
    <location>
        <begin position="146"/>
        <end position="169"/>
    </location>
</feature>
<evidence type="ECO:0000256" key="1">
    <source>
        <dbReference type="SAM" id="Phobius"/>
    </source>
</evidence>
<evidence type="ECO:0000313" key="3">
    <source>
        <dbReference type="Proteomes" id="UP000003011"/>
    </source>
</evidence>
<organism evidence="2 3">
    <name type="scientific">Johnsonella ignava ATCC 51276</name>
    <dbReference type="NCBI Taxonomy" id="679200"/>
    <lineage>
        <taxon>Bacteria</taxon>
        <taxon>Bacillati</taxon>
        <taxon>Bacillota</taxon>
        <taxon>Clostridia</taxon>
        <taxon>Lachnospirales</taxon>
        <taxon>Lachnospiraceae</taxon>
        <taxon>Johnsonella</taxon>
    </lineage>
</organism>
<feature type="transmembrane region" description="Helical" evidence="1">
    <location>
        <begin position="246"/>
        <end position="265"/>
    </location>
</feature>
<feature type="transmembrane region" description="Helical" evidence="1">
    <location>
        <begin position="114"/>
        <end position="134"/>
    </location>
</feature>
<dbReference type="AlphaFoldDB" id="G5GEY4"/>
<protein>
    <recommendedName>
        <fullName evidence="4">Na+/glutamate symporter</fullName>
    </recommendedName>
</protein>
<keyword evidence="1" id="KW-0812">Transmembrane</keyword>
<feature type="transmembrane region" description="Helical" evidence="1">
    <location>
        <begin position="87"/>
        <end position="107"/>
    </location>
</feature>
<feature type="transmembrane region" description="Helical" evidence="1">
    <location>
        <begin position="29"/>
        <end position="48"/>
    </location>
</feature>
<dbReference type="Proteomes" id="UP000003011">
    <property type="component" value="Unassembled WGS sequence"/>
</dbReference>
<dbReference type="STRING" id="679200.HMPREF9333_00122"/>